<name>A0A1S1PUL3_9ACTN</name>
<dbReference type="RefSeq" id="WP_071065649.1">
    <property type="nucleotide sequence ID" value="NZ_MAXA01000235.1"/>
</dbReference>
<reference evidence="3" key="1">
    <citation type="submission" date="2016-07" db="EMBL/GenBank/DDBJ databases">
        <title>Frankia sp. NRRL B-16219 Genome sequencing.</title>
        <authorList>
            <person name="Ghodhbane-Gtari F."/>
            <person name="Swanson E."/>
            <person name="Gueddou A."/>
            <person name="Louati M."/>
            <person name="Nouioui I."/>
            <person name="Hezbri K."/>
            <person name="Abebe-Akele F."/>
            <person name="Simpson S."/>
            <person name="Morris K."/>
            <person name="Thomas K."/>
            <person name="Gtari M."/>
            <person name="Tisa L.S."/>
        </authorList>
    </citation>
    <scope>NUCLEOTIDE SEQUENCE [LARGE SCALE GENOMIC DNA]</scope>
    <source>
        <strain evidence="3">NRRL B-16219</strain>
    </source>
</reference>
<feature type="compositionally biased region" description="Basic and acidic residues" evidence="1">
    <location>
        <begin position="46"/>
        <end position="77"/>
    </location>
</feature>
<gene>
    <name evidence="2" type="ORF">BBK14_06055</name>
</gene>
<evidence type="ECO:0000313" key="2">
    <source>
        <dbReference type="EMBL" id="OHV24472.1"/>
    </source>
</evidence>
<keyword evidence="3" id="KW-1185">Reference proteome</keyword>
<proteinExistence type="predicted"/>
<dbReference type="InterPro" id="IPR014917">
    <property type="entry name" value="DUF1800"/>
</dbReference>
<dbReference type="OrthoDB" id="9772295at2"/>
<dbReference type="Pfam" id="PF08811">
    <property type="entry name" value="DUF1800"/>
    <property type="match status" value="1"/>
</dbReference>
<feature type="region of interest" description="Disordered" evidence="1">
    <location>
        <begin position="124"/>
        <end position="182"/>
    </location>
</feature>
<evidence type="ECO:0000256" key="1">
    <source>
        <dbReference type="SAM" id="MobiDB-lite"/>
    </source>
</evidence>
<feature type="compositionally biased region" description="Low complexity" evidence="1">
    <location>
        <begin position="124"/>
        <end position="154"/>
    </location>
</feature>
<protein>
    <recommendedName>
        <fullName evidence="4">DUF1800 domain-containing protein</fullName>
    </recommendedName>
</protein>
<evidence type="ECO:0000313" key="3">
    <source>
        <dbReference type="Proteomes" id="UP000179769"/>
    </source>
</evidence>
<sequence>MAGRHEADRTPVGSPPRGGVAGLTGLRYRARPHKPNGPRNPNTPRTPHDTDQRNPQDAAPHDVDPRTPHDAAPHDGSRTTAGTASRRGLFGSLAAFGLTAAGCSFGGPGGGGGAIPTATATAVAPTTRPPMTGGPTTAPTATGTPTTMPTTPGTPGAPGTPGPSPTASPPPPAGGGAGAATPAFLRGRDPVVHLLNRATFGPTPELVAEVKAAGVGAWLDRQLDPASIGDGTVDAVLGRFPFLAKTGRELHAIEGDIDYKDVIGLAVASIARMTWSNRQLLERMVDFWQSHVFNKGYPNDNLWRDSFPDDREVIRPNALGRFADLLLAETTSPAMIRRLNADRSTVRALNENLGRELLELHTVGVGAGYGQDGVLNSARILTGISIEAESKKYAFKSKDHYVGPVQVLDFSSPNGSAEGGEAVMKAYLDHLAHHPATAAYLTRKLATYFVADDPPQSLCDMLAQTYLANDTAIAPVLKALFTSAEFGQAVGLRTRRPLEDIVATLRVLGIGPPASGTEPVVALYWMANDMGMAPLAWPAPDGYPLRAERWVSASATIGRWNMHRNLLNGWYPKGLGTPAVNSLLGDAPPAAMAEVVDVLARRLVFQPLAPEHGAALATFLGDRGSRKPAENEYLVGQLGSLILDSPYHVYG</sequence>
<dbReference type="AlphaFoldDB" id="A0A1S1PUL3"/>
<accession>A0A1S1PUL3</accession>
<feature type="region of interest" description="Disordered" evidence="1">
    <location>
        <begin position="1"/>
        <end position="84"/>
    </location>
</feature>
<feature type="compositionally biased region" description="Pro residues" evidence="1">
    <location>
        <begin position="158"/>
        <end position="173"/>
    </location>
</feature>
<dbReference type="Proteomes" id="UP000179769">
    <property type="component" value="Unassembled WGS sequence"/>
</dbReference>
<dbReference type="EMBL" id="MAXA01000235">
    <property type="protein sequence ID" value="OHV24472.1"/>
    <property type="molecule type" value="Genomic_DNA"/>
</dbReference>
<evidence type="ECO:0008006" key="4">
    <source>
        <dbReference type="Google" id="ProtNLM"/>
    </source>
</evidence>
<organism evidence="2 3">
    <name type="scientific">Parafrankia soli</name>
    <dbReference type="NCBI Taxonomy" id="2599596"/>
    <lineage>
        <taxon>Bacteria</taxon>
        <taxon>Bacillati</taxon>
        <taxon>Actinomycetota</taxon>
        <taxon>Actinomycetes</taxon>
        <taxon>Frankiales</taxon>
        <taxon>Frankiaceae</taxon>
        <taxon>Parafrankia</taxon>
    </lineage>
</organism>
<comment type="caution">
    <text evidence="2">The sequence shown here is derived from an EMBL/GenBank/DDBJ whole genome shotgun (WGS) entry which is preliminary data.</text>
</comment>